<dbReference type="Proteomes" id="UP000257240">
    <property type="component" value="Unassembled WGS sequence"/>
</dbReference>
<evidence type="ECO:0000313" key="2">
    <source>
        <dbReference type="Proteomes" id="UP000257240"/>
    </source>
</evidence>
<sequence length="235" mass="27608">MEEIPKIAVITETYKHLNTEYLKAFRGFLCFGAEKNFSFLNLPNKFLIFIDKRYKRTYRNFNKIFKTYWGKLLFEYLKAKNLEREYKSIILWSLNYRSLKLYGYNLPKAFSYKDLLKEANLIIQAYYCYYSIACAVLTGLFFGEVGLPQTLPKLEEKLYGQDFLDDFFFPVAFTFTVLESTNDLILKEPPPADPGFIVKAFLSFLLWKGTKALIKIPYGTLIKLGIPPSWIWITL</sequence>
<proteinExistence type="predicted"/>
<dbReference type="EMBL" id="DLVE01000031">
    <property type="protein sequence ID" value="HAA83646.1"/>
    <property type="molecule type" value="Genomic_DNA"/>
</dbReference>
<dbReference type="AlphaFoldDB" id="A0A3B8N5Y9"/>
<comment type="caution">
    <text evidence="1">The sequence shown here is derived from an EMBL/GenBank/DDBJ whole genome shotgun (WGS) entry which is preliminary data.</text>
</comment>
<organism evidence="1 2">
    <name type="scientific">Thermodesulfobacterium commune</name>
    <dbReference type="NCBI Taxonomy" id="1741"/>
    <lineage>
        <taxon>Bacteria</taxon>
        <taxon>Pseudomonadati</taxon>
        <taxon>Thermodesulfobacteriota</taxon>
        <taxon>Thermodesulfobacteria</taxon>
        <taxon>Thermodesulfobacteriales</taxon>
        <taxon>Thermodesulfobacteriaceae</taxon>
        <taxon>Thermodesulfobacterium</taxon>
    </lineage>
</organism>
<dbReference type="RefSeq" id="WP_273010661.1">
    <property type="nucleotide sequence ID" value="NZ_DAINLL010000027.1"/>
</dbReference>
<protein>
    <submittedName>
        <fullName evidence="1">Uncharacterized protein</fullName>
    </submittedName>
</protein>
<reference evidence="1 2" key="1">
    <citation type="journal article" date="2018" name="Nat. Biotechnol.">
        <title>A standardized bacterial taxonomy based on genome phylogeny substantially revises the tree of life.</title>
        <authorList>
            <person name="Parks D.H."/>
            <person name="Chuvochina M."/>
            <person name="Waite D.W."/>
            <person name="Rinke C."/>
            <person name="Skarshewski A."/>
            <person name="Chaumeil P.A."/>
            <person name="Hugenholtz P."/>
        </authorList>
    </citation>
    <scope>NUCLEOTIDE SEQUENCE [LARGE SCALE GENOMIC DNA]</scope>
    <source>
        <strain evidence="1">UBA12529</strain>
    </source>
</reference>
<evidence type="ECO:0000313" key="1">
    <source>
        <dbReference type="EMBL" id="HAA83646.1"/>
    </source>
</evidence>
<accession>A0A3B8N5Y9</accession>
<name>A0A3B8N5Y9_9BACT</name>
<gene>
    <name evidence="1" type="ORF">DCE01_02495</name>
</gene>